<evidence type="ECO:0000313" key="1">
    <source>
        <dbReference type="EMBL" id="KAJ9170226.1"/>
    </source>
</evidence>
<name>A0ABQ9LUG2_HEVBR</name>
<accession>A0ABQ9LUG2</accession>
<reference evidence="1 2" key="1">
    <citation type="journal article" date="2023" name="Plant Biotechnol. J.">
        <title>Chromosome-level wild Hevea brasiliensis genome provides new tools for genomic-assisted breeding and valuable loci to elevate rubber yield.</title>
        <authorList>
            <person name="Cheng H."/>
            <person name="Song X."/>
            <person name="Hu Y."/>
            <person name="Wu T."/>
            <person name="Yang Q."/>
            <person name="An Z."/>
            <person name="Feng S."/>
            <person name="Deng Z."/>
            <person name="Wu W."/>
            <person name="Zeng X."/>
            <person name="Tu M."/>
            <person name="Wang X."/>
            <person name="Huang H."/>
        </authorList>
    </citation>
    <scope>NUCLEOTIDE SEQUENCE [LARGE SCALE GENOMIC DNA]</scope>
    <source>
        <strain evidence="1">MT/VB/25A 57/8</strain>
    </source>
</reference>
<gene>
    <name evidence="1" type="ORF">P3X46_018350</name>
</gene>
<dbReference type="Proteomes" id="UP001174677">
    <property type="component" value="Chromosome 10"/>
</dbReference>
<sequence length="110" mass="12600">MMKRWSASFFFLYSEGRNGFCEIETEICFVAVEILAVKGRSAVALVLMGVREANGASGARRWVCAFDGKSCNEVEVRWSRDKLTDRLSDLREKLGKRWRSSRYTGEMGFK</sequence>
<organism evidence="1 2">
    <name type="scientific">Hevea brasiliensis</name>
    <name type="common">Para rubber tree</name>
    <name type="synonym">Siphonia brasiliensis</name>
    <dbReference type="NCBI Taxonomy" id="3981"/>
    <lineage>
        <taxon>Eukaryota</taxon>
        <taxon>Viridiplantae</taxon>
        <taxon>Streptophyta</taxon>
        <taxon>Embryophyta</taxon>
        <taxon>Tracheophyta</taxon>
        <taxon>Spermatophyta</taxon>
        <taxon>Magnoliopsida</taxon>
        <taxon>eudicotyledons</taxon>
        <taxon>Gunneridae</taxon>
        <taxon>Pentapetalae</taxon>
        <taxon>rosids</taxon>
        <taxon>fabids</taxon>
        <taxon>Malpighiales</taxon>
        <taxon>Euphorbiaceae</taxon>
        <taxon>Crotonoideae</taxon>
        <taxon>Micrandreae</taxon>
        <taxon>Hevea</taxon>
    </lineage>
</organism>
<comment type="caution">
    <text evidence="1">The sequence shown here is derived from an EMBL/GenBank/DDBJ whole genome shotgun (WGS) entry which is preliminary data.</text>
</comment>
<evidence type="ECO:0008006" key="3">
    <source>
        <dbReference type="Google" id="ProtNLM"/>
    </source>
</evidence>
<proteinExistence type="predicted"/>
<evidence type="ECO:0000313" key="2">
    <source>
        <dbReference type="Proteomes" id="UP001174677"/>
    </source>
</evidence>
<protein>
    <recommendedName>
        <fullName evidence="3">Leucine-rich repeat-containing N-terminal plant-type domain-containing protein</fullName>
    </recommendedName>
</protein>
<dbReference type="EMBL" id="JARPOI010000010">
    <property type="protein sequence ID" value="KAJ9170226.1"/>
    <property type="molecule type" value="Genomic_DNA"/>
</dbReference>
<keyword evidence="2" id="KW-1185">Reference proteome</keyword>